<evidence type="ECO:0000256" key="2">
    <source>
        <dbReference type="SAM" id="SignalP"/>
    </source>
</evidence>
<dbReference type="EMBL" id="JABANP010000148">
    <property type="protein sequence ID" value="KAF4688547.1"/>
    <property type="molecule type" value="Genomic_DNA"/>
</dbReference>
<comment type="caution">
    <text evidence="3">The sequence shown here is derived from an EMBL/GenBank/DDBJ whole genome shotgun (WGS) entry which is preliminary data.</text>
</comment>
<organism evidence="3 4">
    <name type="scientific">Perkinsus olseni</name>
    <name type="common">Perkinsus atlanticus</name>
    <dbReference type="NCBI Taxonomy" id="32597"/>
    <lineage>
        <taxon>Eukaryota</taxon>
        <taxon>Sar</taxon>
        <taxon>Alveolata</taxon>
        <taxon>Perkinsozoa</taxon>
        <taxon>Perkinsea</taxon>
        <taxon>Perkinsida</taxon>
        <taxon>Perkinsidae</taxon>
        <taxon>Perkinsus</taxon>
    </lineage>
</organism>
<reference evidence="3 4" key="1">
    <citation type="submission" date="2020-04" db="EMBL/GenBank/DDBJ databases">
        <title>Perkinsus olseni comparative genomics.</title>
        <authorList>
            <person name="Bogema D.R."/>
        </authorList>
    </citation>
    <scope>NUCLEOTIDE SEQUENCE [LARGE SCALE GENOMIC DNA]</scope>
    <source>
        <strain evidence="3">00978-12</strain>
    </source>
</reference>
<feature type="signal peptide" evidence="2">
    <location>
        <begin position="1"/>
        <end position="22"/>
    </location>
</feature>
<name>A0A7J6NY88_PEROL</name>
<feature type="chain" id="PRO_5029577185" evidence="2">
    <location>
        <begin position="23"/>
        <end position="121"/>
    </location>
</feature>
<proteinExistence type="predicted"/>
<sequence>MSTKKVIILAAAAAVATSSIGGVDNPPENLATGTSKPDDASLPRLRTSEHKGIPHPSYRLWTGDEFDPFDDFLRARPRKESTAPKTYWERVAEAAVNYKRETERMEREYLRLARNSRHFAD</sequence>
<feature type="region of interest" description="Disordered" evidence="1">
    <location>
        <begin position="18"/>
        <end position="56"/>
    </location>
</feature>
<feature type="compositionally biased region" description="Basic and acidic residues" evidence="1">
    <location>
        <begin position="36"/>
        <end position="52"/>
    </location>
</feature>
<dbReference type="AlphaFoldDB" id="A0A7J6NY88"/>
<protein>
    <submittedName>
        <fullName evidence="3">Uncharacterized protein</fullName>
    </submittedName>
</protein>
<dbReference type="Proteomes" id="UP000541610">
    <property type="component" value="Unassembled WGS sequence"/>
</dbReference>
<evidence type="ECO:0000313" key="4">
    <source>
        <dbReference type="Proteomes" id="UP000541610"/>
    </source>
</evidence>
<evidence type="ECO:0000313" key="3">
    <source>
        <dbReference type="EMBL" id="KAF4688547.1"/>
    </source>
</evidence>
<keyword evidence="2" id="KW-0732">Signal</keyword>
<evidence type="ECO:0000256" key="1">
    <source>
        <dbReference type="SAM" id="MobiDB-lite"/>
    </source>
</evidence>
<accession>A0A7J6NY88</accession>
<gene>
    <name evidence="3" type="ORF">FOZ60_002604</name>
</gene>